<accession>A0A0B6Z7X5</accession>
<reference evidence="1" key="1">
    <citation type="submission" date="2014-12" db="EMBL/GenBank/DDBJ databases">
        <title>Insight into the proteome of Arion vulgaris.</title>
        <authorList>
            <person name="Aradska J."/>
            <person name="Bulat T."/>
            <person name="Smidak R."/>
            <person name="Sarate P."/>
            <person name="Gangsoo J."/>
            <person name="Sialana F."/>
            <person name="Bilban M."/>
            <person name="Lubec G."/>
        </authorList>
    </citation>
    <scope>NUCLEOTIDE SEQUENCE</scope>
    <source>
        <tissue evidence="1">Skin</tissue>
    </source>
</reference>
<dbReference type="AlphaFoldDB" id="A0A0B6Z7X5"/>
<gene>
    <name evidence="1" type="primary">ORF52329</name>
    <name evidence="2" type="synonym">ORF52331</name>
</gene>
<protein>
    <submittedName>
        <fullName evidence="1">Uncharacterized protein</fullName>
    </submittedName>
</protein>
<dbReference type="EMBL" id="HACG01017759">
    <property type="protein sequence ID" value="CEK64624.1"/>
    <property type="molecule type" value="Transcribed_RNA"/>
</dbReference>
<proteinExistence type="predicted"/>
<organism evidence="1">
    <name type="scientific">Arion vulgaris</name>
    <dbReference type="NCBI Taxonomy" id="1028688"/>
    <lineage>
        <taxon>Eukaryota</taxon>
        <taxon>Metazoa</taxon>
        <taxon>Spiralia</taxon>
        <taxon>Lophotrochozoa</taxon>
        <taxon>Mollusca</taxon>
        <taxon>Gastropoda</taxon>
        <taxon>Heterobranchia</taxon>
        <taxon>Euthyneura</taxon>
        <taxon>Panpulmonata</taxon>
        <taxon>Eupulmonata</taxon>
        <taxon>Stylommatophora</taxon>
        <taxon>Helicina</taxon>
        <taxon>Arionoidea</taxon>
        <taxon>Arionidae</taxon>
        <taxon>Arion</taxon>
    </lineage>
</organism>
<sequence>MLERFVNHHHLGRVSLGTLRRAVDLRIEYACACPICEDVHQNLSGLYDNTRQSSTRGWR</sequence>
<name>A0A0B6Z7X5_9EUPU</name>
<evidence type="ECO:0000313" key="2">
    <source>
        <dbReference type="EMBL" id="CEK64624.1"/>
    </source>
</evidence>
<evidence type="ECO:0000313" key="1">
    <source>
        <dbReference type="EMBL" id="CEK64623.1"/>
    </source>
</evidence>
<dbReference type="EMBL" id="HACG01017758">
    <property type="protein sequence ID" value="CEK64623.1"/>
    <property type="molecule type" value="Transcribed_RNA"/>
</dbReference>